<comment type="caution">
    <text evidence="2">The sequence shown here is derived from an EMBL/GenBank/DDBJ whole genome shotgun (WGS) entry which is preliminary data.</text>
</comment>
<feature type="domain" description="Antitoxin SocA-like Panacea" evidence="1">
    <location>
        <begin position="207"/>
        <end position="317"/>
    </location>
</feature>
<dbReference type="Pfam" id="PF15731">
    <property type="entry name" value="MqsA_antitoxin"/>
    <property type="match status" value="1"/>
</dbReference>
<dbReference type="InterPro" id="IPR010982">
    <property type="entry name" value="Lambda_DNA-bd_dom_sf"/>
</dbReference>
<dbReference type="InterPro" id="IPR025272">
    <property type="entry name" value="SocA_Panacea"/>
</dbReference>
<evidence type="ECO:0000259" key="1">
    <source>
        <dbReference type="Pfam" id="PF13274"/>
    </source>
</evidence>
<dbReference type="Gene3D" id="1.10.260.40">
    <property type="entry name" value="lambda repressor-like DNA-binding domains"/>
    <property type="match status" value="1"/>
</dbReference>
<dbReference type="RefSeq" id="WP_127339451.1">
    <property type="nucleotide sequence ID" value="NZ_QWDM01000010.1"/>
</dbReference>
<evidence type="ECO:0000313" key="2">
    <source>
        <dbReference type="EMBL" id="RUT69449.1"/>
    </source>
</evidence>
<name>A0A434A4W2_9FLAO</name>
<protein>
    <submittedName>
        <fullName evidence="2">DUF4065 domain-containing protein</fullName>
    </submittedName>
</protein>
<dbReference type="AlphaFoldDB" id="A0A434A4W2"/>
<reference evidence="3" key="1">
    <citation type="journal article" date="2019" name="Syst. Appl. Microbiol.">
        <title>Flavobacterium circumlabens sp. nov. and Flavobacterium cupreum sp. nov., two psychrotrophic species isolated from Antarctic environmental samples.</title>
        <authorList>
            <person name="Kralova S."/>
            <person name="Busse H.-J."/>
            <person name="Svec P."/>
            <person name="Maslanova I."/>
            <person name="Stankova E."/>
            <person name="Bartak M."/>
            <person name="Sedlacek I."/>
        </authorList>
    </citation>
    <scope>NUCLEOTIDE SEQUENCE [LARGE SCALE GENOMIC DNA]</scope>
    <source>
        <strain evidence="3">CCM 8825</strain>
    </source>
</reference>
<proteinExistence type="predicted"/>
<dbReference type="OrthoDB" id="9804491at2"/>
<dbReference type="InterPro" id="IPR032758">
    <property type="entry name" value="MqsA/HigA-2"/>
</dbReference>
<dbReference type="Pfam" id="PF13274">
    <property type="entry name" value="SocA_Panacea"/>
    <property type="match status" value="1"/>
</dbReference>
<organism evidence="2 3">
    <name type="scientific">Flavobacterium cupreum</name>
    <dbReference type="NCBI Taxonomy" id="2133766"/>
    <lineage>
        <taxon>Bacteria</taxon>
        <taxon>Pseudomonadati</taxon>
        <taxon>Bacteroidota</taxon>
        <taxon>Flavobacteriia</taxon>
        <taxon>Flavobacteriales</taxon>
        <taxon>Flavobacteriaceae</taxon>
        <taxon>Flavobacterium</taxon>
    </lineage>
</organism>
<dbReference type="Proteomes" id="UP000288102">
    <property type="component" value="Unassembled WGS sequence"/>
</dbReference>
<evidence type="ECO:0000313" key="3">
    <source>
        <dbReference type="Proteomes" id="UP000288102"/>
    </source>
</evidence>
<sequence length="339" mass="39633">MKMNPVIECPYCDGQAELKKQIKELTYRKDSFNVVAHYYECNLCSEEFTTTEADTITILQLHNQYRVKHNIPFIEEIIEIRETYDLSAAKMSEVLGLGINGYANYEKGEMPTPAMGNLIYTARNPIVFIDMLKKGKNYFSDGMFHEAISRLNYLINKDKNPYQIRINQHYEPTGLTGFKKINKDKLANILIFYINNCKSEFNDRLKLNKLLFYTDFLSYKLSGFSITGLCYRAIQYGPVPSFYDNIYACLENEDIIFSNWIRNNDGSAKEHFITERQFDINLFNDTENSIIECISTNFKNTSSWDLVELSHKEKAWKDLYSNKDLIDYQTYAFELEGIK</sequence>
<gene>
    <name evidence="2" type="ORF">D0817_16575</name>
</gene>
<keyword evidence="3" id="KW-1185">Reference proteome</keyword>
<dbReference type="GO" id="GO:0003677">
    <property type="term" value="F:DNA binding"/>
    <property type="evidence" value="ECO:0007669"/>
    <property type="project" value="InterPro"/>
</dbReference>
<dbReference type="EMBL" id="QWDM01000010">
    <property type="protein sequence ID" value="RUT69449.1"/>
    <property type="molecule type" value="Genomic_DNA"/>
</dbReference>
<accession>A0A434A4W2</accession>